<evidence type="ECO:0000313" key="2">
    <source>
        <dbReference type="EMBL" id="NHF59933.1"/>
    </source>
</evidence>
<dbReference type="AlphaFoldDB" id="A0A967ATC8"/>
<keyword evidence="3" id="KW-1185">Reference proteome</keyword>
<gene>
    <name evidence="2" type="ORF">FK220_011315</name>
</gene>
<reference evidence="2" key="1">
    <citation type="submission" date="2019-07" db="EMBL/GenBank/DDBJ databases">
        <authorList>
            <person name="De-Chao Zhang Q."/>
        </authorList>
    </citation>
    <scope>NUCLEOTIDE SEQUENCE</scope>
    <source>
        <strain evidence="2">TP-CH-4</strain>
    </source>
</reference>
<keyword evidence="1" id="KW-0732">Signal</keyword>
<evidence type="ECO:0000313" key="3">
    <source>
        <dbReference type="Proteomes" id="UP000707206"/>
    </source>
</evidence>
<comment type="caution">
    <text evidence="2">The sequence shown here is derived from an EMBL/GenBank/DDBJ whole genome shotgun (WGS) entry which is preliminary data.</text>
</comment>
<accession>A0A967ATC8</accession>
<protein>
    <submittedName>
        <fullName evidence="2">Uncharacterized protein</fullName>
    </submittedName>
</protein>
<proteinExistence type="predicted"/>
<organism evidence="2 3">
    <name type="scientific">Pelagihabitans pacificus</name>
    <dbReference type="NCBI Taxonomy" id="2696054"/>
    <lineage>
        <taxon>Bacteria</taxon>
        <taxon>Pseudomonadati</taxon>
        <taxon>Bacteroidota</taxon>
        <taxon>Flavobacteriia</taxon>
        <taxon>Flavobacteriales</taxon>
        <taxon>Flavobacteriaceae</taxon>
        <taxon>Pelagihabitans</taxon>
    </lineage>
</organism>
<feature type="signal peptide" evidence="1">
    <location>
        <begin position="1"/>
        <end position="24"/>
    </location>
</feature>
<sequence>MKTTAIYLVLALSASLVSFSGVFAQETRTITLSVDIDRLNNGNPSMACSFDTDSNTQVLDNSSPENFTILVNEEDTVIWEAFSTSGDEIDIESIQFEEVRGRAGLFSEPKLNGMGNNGKKKAKGTINKRTKGNEYKYAIEFSVDGEFFLIDPKIKVGA</sequence>
<dbReference type="Proteomes" id="UP000707206">
    <property type="component" value="Unassembled WGS sequence"/>
</dbReference>
<feature type="chain" id="PRO_5037144335" evidence="1">
    <location>
        <begin position="25"/>
        <end position="158"/>
    </location>
</feature>
<name>A0A967ATC8_9FLAO</name>
<dbReference type="RefSeq" id="WP_152574439.1">
    <property type="nucleotide sequence ID" value="NZ_VIKU02000003.1"/>
</dbReference>
<evidence type="ECO:0000256" key="1">
    <source>
        <dbReference type="SAM" id="SignalP"/>
    </source>
</evidence>
<dbReference type="EMBL" id="VIKU02000003">
    <property type="protein sequence ID" value="NHF59933.1"/>
    <property type="molecule type" value="Genomic_DNA"/>
</dbReference>
<reference evidence="2" key="2">
    <citation type="submission" date="2020-03" db="EMBL/GenBank/DDBJ databases">
        <title>Flavobacteriaceae bacterium strain TP-CH-4, a member of the family Flavobacteriaceae isolated from a deep-sea seamount.</title>
        <authorList>
            <person name="Zhang D.-C."/>
        </authorList>
    </citation>
    <scope>NUCLEOTIDE SEQUENCE</scope>
    <source>
        <strain evidence="2">TP-CH-4</strain>
    </source>
</reference>